<feature type="region of interest" description="Disordered" evidence="3">
    <location>
        <begin position="266"/>
        <end position="294"/>
    </location>
</feature>
<evidence type="ECO:0000256" key="2">
    <source>
        <dbReference type="RuleBase" id="RU003707"/>
    </source>
</evidence>
<dbReference type="CDD" id="cd06558">
    <property type="entry name" value="crotonase-like"/>
    <property type="match status" value="1"/>
</dbReference>
<dbReference type="PANTHER" id="PTHR11941:SF54">
    <property type="entry name" value="ENOYL-COA HYDRATASE, MITOCHONDRIAL"/>
    <property type="match status" value="1"/>
</dbReference>
<dbReference type="Gene3D" id="3.90.226.10">
    <property type="entry name" value="2-enoyl-CoA Hydratase, Chain A, domain 1"/>
    <property type="match status" value="1"/>
</dbReference>
<dbReference type="InterPro" id="IPR001753">
    <property type="entry name" value="Enoyl-CoA_hydra/iso"/>
</dbReference>
<dbReference type="InterPro" id="IPR018376">
    <property type="entry name" value="Enoyl-CoA_hyd/isom_CS"/>
</dbReference>
<dbReference type="Pfam" id="PF00378">
    <property type="entry name" value="ECH_1"/>
    <property type="match status" value="1"/>
</dbReference>
<evidence type="ECO:0000313" key="4">
    <source>
        <dbReference type="EMBL" id="MTD17097.1"/>
    </source>
</evidence>
<sequence>MTASSGPAGLRSRVELATLFYEFPCDGVAVVTLNRPGSGNAVVPESAADLDAALDDLEADTSVRAVVLTGAGTVFCAGADLDLLQHHLDHVVEVTEEPLNARVLFPVVHRLAGSRLPVIAAINGGATAGGLDLALACDLRIASTRAKLGETYVRIGLTPGTGGTWFLPRLVGSGMAAELALTGDIVDAPRALEIGLVNRVVEPEELLPAAVALAATIASRPRHAVEATKNALRQSWSHDLVSSTTAGFWAVSALFRTADLREGVAAAREKRTPRFNRPAAGGPAPDDHDGRSDR</sequence>
<evidence type="ECO:0000256" key="3">
    <source>
        <dbReference type="SAM" id="MobiDB-lite"/>
    </source>
</evidence>
<gene>
    <name evidence="4" type="ORF">GIS00_24480</name>
</gene>
<comment type="similarity">
    <text evidence="1 2">Belongs to the enoyl-CoA hydratase/isomerase family.</text>
</comment>
<dbReference type="PANTHER" id="PTHR11941">
    <property type="entry name" value="ENOYL-COA HYDRATASE-RELATED"/>
    <property type="match status" value="1"/>
</dbReference>
<feature type="compositionally biased region" description="Basic and acidic residues" evidence="3">
    <location>
        <begin position="285"/>
        <end position="294"/>
    </location>
</feature>
<dbReference type="Proteomes" id="UP000460221">
    <property type="component" value="Unassembled WGS sequence"/>
</dbReference>
<evidence type="ECO:0000256" key="1">
    <source>
        <dbReference type="ARBA" id="ARBA00005254"/>
    </source>
</evidence>
<accession>A0A7K1FSG6</accession>
<reference evidence="4 5" key="1">
    <citation type="submission" date="2019-11" db="EMBL/GenBank/DDBJ databases">
        <authorList>
            <person name="Jiang L.-Q."/>
        </authorList>
    </citation>
    <scope>NUCLEOTIDE SEQUENCE [LARGE SCALE GENOMIC DNA]</scope>
    <source>
        <strain evidence="4 5">YIM 132087</strain>
    </source>
</reference>
<evidence type="ECO:0000313" key="5">
    <source>
        <dbReference type="Proteomes" id="UP000460221"/>
    </source>
</evidence>
<dbReference type="GO" id="GO:0006635">
    <property type="term" value="P:fatty acid beta-oxidation"/>
    <property type="evidence" value="ECO:0007669"/>
    <property type="project" value="TreeGrafter"/>
</dbReference>
<dbReference type="GO" id="GO:0003824">
    <property type="term" value="F:catalytic activity"/>
    <property type="evidence" value="ECO:0007669"/>
    <property type="project" value="InterPro"/>
</dbReference>
<dbReference type="EMBL" id="WLYK01000013">
    <property type="protein sequence ID" value="MTD17097.1"/>
    <property type="molecule type" value="Genomic_DNA"/>
</dbReference>
<dbReference type="PROSITE" id="PS00166">
    <property type="entry name" value="ENOYL_COA_HYDRATASE"/>
    <property type="match status" value="1"/>
</dbReference>
<dbReference type="AlphaFoldDB" id="A0A7K1FSG6"/>
<protein>
    <submittedName>
        <fullName evidence="4">Enoyl-CoA hydratase</fullName>
    </submittedName>
</protein>
<keyword evidence="5" id="KW-1185">Reference proteome</keyword>
<name>A0A7K1FSG6_9ACTN</name>
<comment type="caution">
    <text evidence="4">The sequence shown here is derived from an EMBL/GenBank/DDBJ whole genome shotgun (WGS) entry which is preliminary data.</text>
</comment>
<dbReference type="SUPFAM" id="SSF52096">
    <property type="entry name" value="ClpP/crotonase"/>
    <property type="match status" value="1"/>
</dbReference>
<organism evidence="4 5">
    <name type="scientific">Nakamurella alba</name>
    <dbReference type="NCBI Taxonomy" id="2665158"/>
    <lineage>
        <taxon>Bacteria</taxon>
        <taxon>Bacillati</taxon>
        <taxon>Actinomycetota</taxon>
        <taxon>Actinomycetes</taxon>
        <taxon>Nakamurellales</taxon>
        <taxon>Nakamurellaceae</taxon>
        <taxon>Nakamurella</taxon>
    </lineage>
</organism>
<dbReference type="InterPro" id="IPR029045">
    <property type="entry name" value="ClpP/crotonase-like_dom_sf"/>
</dbReference>
<proteinExistence type="inferred from homology"/>